<evidence type="ECO:0000256" key="7">
    <source>
        <dbReference type="ARBA" id="ARBA00023136"/>
    </source>
</evidence>
<protein>
    <submittedName>
        <fullName evidence="11">Golgi membrane protein 1</fullName>
    </submittedName>
</protein>
<evidence type="ECO:0000256" key="3">
    <source>
        <dbReference type="ARBA" id="ARBA00022692"/>
    </source>
</evidence>
<feature type="compositionally biased region" description="Basic and acidic residues" evidence="9">
    <location>
        <begin position="282"/>
        <end position="325"/>
    </location>
</feature>
<dbReference type="EMBL" id="AHAT01012652">
    <property type="status" value="NOT_ANNOTATED_CDS"/>
    <property type="molecule type" value="Genomic_DNA"/>
</dbReference>
<dbReference type="Bgee" id="ENSLOCG00000002400">
    <property type="expression patterns" value="Expressed in embryo and 13 other cell types or tissues"/>
</dbReference>
<dbReference type="STRING" id="7918.ENSLOCP00000002811"/>
<dbReference type="GeneTree" id="ENSGT00530000063675"/>
<feature type="transmembrane region" description="Helical" evidence="10">
    <location>
        <begin position="12"/>
        <end position="33"/>
    </location>
</feature>
<keyword evidence="6 8" id="KW-0175">Coiled coil</keyword>
<evidence type="ECO:0000256" key="8">
    <source>
        <dbReference type="SAM" id="Coils"/>
    </source>
</evidence>
<sequence>MAGLGNSRRGGRSLLLIGALIACTVVLGFNYWISSSRNIELQTRVYELEGNVRRAASERGAVELKKNEFQEQLQRQSEQMNQIESLYRQQLQSAQASWKGEKAVLLLNISSSARTIKTMKDQFNTLFKDMGKLQQELQECQRNQSSLQRKITSDMSQCNAQITEVKEGYLQQLSALKKDALQKEEKITTEICIGVSLQPKAVSTGVKTRATDVKGIEKQEKEGTKQVPVHPRNSSHETEEKPVQTEVQNPKPAELETTEIPENTGSRKNVDVQQPKTVAVKQQDKDEAEKPELTEIKENDLENQKNEGGKDKIEDLENDDHKGNGTEEEVEREQLIQDELEILDDSPNGDLIADAAIKPSVAPLVRSGAFCGDNGKQNNELVMGDELADYNGDEENVGEFEADKQAELAENTGVDQDHQLFNEQL</sequence>
<evidence type="ECO:0000313" key="12">
    <source>
        <dbReference type="Proteomes" id="UP000018468"/>
    </source>
</evidence>
<reference evidence="11" key="3">
    <citation type="submission" date="2025-09" db="UniProtKB">
        <authorList>
            <consortium name="Ensembl"/>
        </authorList>
    </citation>
    <scope>IDENTIFICATION</scope>
</reference>
<dbReference type="PANTHER" id="PTHR15896">
    <property type="entry name" value="GOLGI PHOSPHOPROTEIN 2/GP73-RELATED"/>
    <property type="match status" value="1"/>
</dbReference>
<keyword evidence="7 10" id="KW-0472">Membrane</keyword>
<name>W5M353_LEPOC</name>
<proteinExistence type="inferred from homology"/>
<comment type="similarity">
    <text evidence="2">Belongs to the GOLM family.</text>
</comment>
<dbReference type="eggNOG" id="ENOG502S080">
    <property type="taxonomic scope" value="Eukaryota"/>
</dbReference>
<dbReference type="InterPro" id="IPR026139">
    <property type="entry name" value="GOLM1/CASC4"/>
</dbReference>
<reference evidence="12" key="1">
    <citation type="submission" date="2011-12" db="EMBL/GenBank/DDBJ databases">
        <title>The Draft Genome of Lepisosteus oculatus.</title>
        <authorList>
            <consortium name="The Broad Institute Genome Assembly &amp; Analysis Group"/>
            <consortium name="Computational R&amp;D Group"/>
            <consortium name="and Sequencing Platform"/>
            <person name="Di Palma F."/>
            <person name="Alfoldi J."/>
            <person name="Johnson J."/>
            <person name="Berlin A."/>
            <person name="Gnerre S."/>
            <person name="Jaffe D."/>
            <person name="MacCallum I."/>
            <person name="Young S."/>
            <person name="Walker B.J."/>
            <person name="Lander E.S."/>
            <person name="Lindblad-Toh K."/>
        </authorList>
    </citation>
    <scope>NUCLEOTIDE SEQUENCE [LARGE SCALE GENOMIC DNA]</scope>
</reference>
<evidence type="ECO:0000256" key="4">
    <source>
        <dbReference type="ARBA" id="ARBA00022968"/>
    </source>
</evidence>
<feature type="region of interest" description="Disordered" evidence="9">
    <location>
        <begin position="203"/>
        <end position="332"/>
    </location>
</feature>
<dbReference type="PRINTS" id="PR02084">
    <property type="entry name" value="GOLM1CASC4"/>
</dbReference>
<dbReference type="AlphaFoldDB" id="W5M353"/>
<feature type="coiled-coil region" evidence="8">
    <location>
        <begin position="59"/>
        <end position="86"/>
    </location>
</feature>
<dbReference type="PANTHER" id="PTHR15896:SF8">
    <property type="entry name" value="GOLGI MEMBRANE PROTEIN 1"/>
    <property type="match status" value="1"/>
</dbReference>
<evidence type="ECO:0000256" key="1">
    <source>
        <dbReference type="ARBA" id="ARBA00004606"/>
    </source>
</evidence>
<feature type="compositionally biased region" description="Basic and acidic residues" evidence="9">
    <location>
        <begin position="209"/>
        <end position="224"/>
    </location>
</feature>
<keyword evidence="5 10" id="KW-1133">Transmembrane helix</keyword>
<feature type="coiled-coil region" evidence="8">
    <location>
        <begin position="123"/>
        <end position="186"/>
    </location>
</feature>
<feature type="compositionally biased region" description="Polar residues" evidence="9">
    <location>
        <begin position="260"/>
        <end position="276"/>
    </location>
</feature>
<dbReference type="FunCoup" id="W5M353">
    <property type="interactions" value="583"/>
</dbReference>
<evidence type="ECO:0000256" key="10">
    <source>
        <dbReference type="SAM" id="Phobius"/>
    </source>
</evidence>
<dbReference type="HOGENOM" id="CLU_052047_1_0_1"/>
<evidence type="ECO:0000313" key="11">
    <source>
        <dbReference type="Ensembl" id="ENSLOCP00000002811.1"/>
    </source>
</evidence>
<dbReference type="GO" id="GO:0016020">
    <property type="term" value="C:membrane"/>
    <property type="evidence" value="ECO:0007669"/>
    <property type="project" value="UniProtKB-SubCell"/>
</dbReference>
<organism evidence="11 12">
    <name type="scientific">Lepisosteus oculatus</name>
    <name type="common">Spotted gar</name>
    <dbReference type="NCBI Taxonomy" id="7918"/>
    <lineage>
        <taxon>Eukaryota</taxon>
        <taxon>Metazoa</taxon>
        <taxon>Chordata</taxon>
        <taxon>Craniata</taxon>
        <taxon>Vertebrata</taxon>
        <taxon>Euteleostomi</taxon>
        <taxon>Actinopterygii</taxon>
        <taxon>Neopterygii</taxon>
        <taxon>Holostei</taxon>
        <taxon>Semionotiformes</taxon>
        <taxon>Lepisosteidae</taxon>
        <taxon>Lepisosteus</taxon>
    </lineage>
</organism>
<dbReference type="GO" id="GO:0005794">
    <property type="term" value="C:Golgi apparatus"/>
    <property type="evidence" value="ECO:0000318"/>
    <property type="project" value="GO_Central"/>
</dbReference>
<dbReference type="Proteomes" id="UP000018468">
    <property type="component" value="Linkage group LG2"/>
</dbReference>
<comment type="subcellular location">
    <subcellularLocation>
        <location evidence="1">Membrane</location>
        <topology evidence="1">Single-pass type II membrane protein</topology>
    </subcellularLocation>
</comment>
<keyword evidence="12" id="KW-1185">Reference proteome</keyword>
<evidence type="ECO:0000256" key="9">
    <source>
        <dbReference type="SAM" id="MobiDB-lite"/>
    </source>
</evidence>
<dbReference type="Ensembl" id="ENSLOCT00000002817.1">
    <property type="protein sequence ID" value="ENSLOCP00000002811.1"/>
    <property type="gene ID" value="ENSLOCG00000002400.1"/>
</dbReference>
<dbReference type="InParanoid" id="W5M353"/>
<keyword evidence="3 10" id="KW-0812">Transmembrane</keyword>
<evidence type="ECO:0000256" key="5">
    <source>
        <dbReference type="ARBA" id="ARBA00022989"/>
    </source>
</evidence>
<evidence type="ECO:0000256" key="6">
    <source>
        <dbReference type="ARBA" id="ARBA00023054"/>
    </source>
</evidence>
<feature type="compositionally biased region" description="Basic and acidic residues" evidence="9">
    <location>
        <begin position="234"/>
        <end position="243"/>
    </location>
</feature>
<dbReference type="OMA" id="CQGNINT"/>
<reference evidence="11" key="2">
    <citation type="submission" date="2025-08" db="UniProtKB">
        <authorList>
            <consortium name="Ensembl"/>
        </authorList>
    </citation>
    <scope>IDENTIFICATION</scope>
</reference>
<keyword evidence="4" id="KW-0735">Signal-anchor</keyword>
<evidence type="ECO:0000256" key="2">
    <source>
        <dbReference type="ARBA" id="ARBA00007474"/>
    </source>
</evidence>
<accession>W5M353</accession>